<dbReference type="Gene3D" id="3.40.1350.10">
    <property type="match status" value="1"/>
</dbReference>
<dbReference type="RefSeq" id="WP_406792233.1">
    <property type="nucleotide sequence ID" value="NZ_JBJHZX010000015.1"/>
</dbReference>
<feature type="domain" description="TnsA endonuclease C-terminal" evidence="1">
    <location>
        <begin position="168"/>
        <end position="253"/>
    </location>
</feature>
<evidence type="ECO:0000259" key="2">
    <source>
        <dbReference type="Pfam" id="PF08722"/>
    </source>
</evidence>
<proteinExistence type="predicted"/>
<comment type="caution">
    <text evidence="3">The sequence shown here is derived from an EMBL/GenBank/DDBJ whole genome shotgun (WGS) entry which is preliminary data.</text>
</comment>
<dbReference type="GO" id="GO:0004519">
    <property type="term" value="F:endonuclease activity"/>
    <property type="evidence" value="ECO:0007669"/>
    <property type="project" value="UniProtKB-KW"/>
</dbReference>
<dbReference type="Pfam" id="PF08721">
    <property type="entry name" value="Tn7_Tnp_TnsA_C"/>
    <property type="match status" value="1"/>
</dbReference>
<dbReference type="CDD" id="cd22362">
    <property type="entry name" value="TnsA_endonuclease-like"/>
    <property type="match status" value="1"/>
</dbReference>
<feature type="domain" description="TnsA endonuclease N-terminal" evidence="2">
    <location>
        <begin position="70"/>
        <end position="166"/>
    </location>
</feature>
<dbReference type="InterPro" id="IPR036388">
    <property type="entry name" value="WH-like_DNA-bd_sf"/>
</dbReference>
<dbReference type="InterPro" id="IPR011335">
    <property type="entry name" value="Restrct_endonuc-II-like"/>
</dbReference>
<evidence type="ECO:0000259" key="1">
    <source>
        <dbReference type="Pfam" id="PF08721"/>
    </source>
</evidence>
<organism evidence="3 4">
    <name type="scientific">Candidatus Clostridium eludens</name>
    <dbReference type="NCBI Taxonomy" id="3381663"/>
    <lineage>
        <taxon>Bacteria</taxon>
        <taxon>Bacillati</taxon>
        <taxon>Bacillota</taxon>
        <taxon>Clostridia</taxon>
        <taxon>Eubacteriales</taxon>
        <taxon>Clostridiaceae</taxon>
        <taxon>Clostridium</taxon>
    </lineage>
</organism>
<reference evidence="3 4" key="1">
    <citation type="submission" date="2024-11" db="EMBL/GenBank/DDBJ databases">
        <authorList>
            <person name="Heng Y.C."/>
            <person name="Lim A.C.H."/>
            <person name="Lee J.K.Y."/>
            <person name="Kittelmann S."/>
        </authorList>
    </citation>
    <scope>NUCLEOTIDE SEQUENCE [LARGE SCALE GENOMIC DNA]</scope>
    <source>
        <strain evidence="3 4">WILCCON 0269</strain>
    </source>
</reference>
<protein>
    <submittedName>
        <fullName evidence="3">TnsA endonuclease N-terminal domain-containing protein</fullName>
    </submittedName>
</protein>
<sequence length="279" mass="32550">MAKRKRRINIEKMLKEGRGQGIGPEYKPWIKIQDVPSLGRVTRLKGIKTERQHEFLSDMERNYFYILEYSDKVVDIREQFPLLPLEETLSIADELGIEHPKNPETGEYIVMTTDFLVTKANSNRVIEVARTIKAKDELMNKRILEKFEIEQVYWQRKNISWAIVTENEIDKNIANNISFAHGYKDITELDCFKNIEQLEFIDLICEFVKRIVESDMPMRTICSRFDNDMVLEKGSGLSIFKHLIINKVIEIDITKKINVNEVIPVISVSEKAISNLEVI</sequence>
<dbReference type="InterPro" id="IPR011856">
    <property type="entry name" value="tRNA_endonuc-like_dom_sf"/>
</dbReference>
<dbReference type="SUPFAM" id="SSF52980">
    <property type="entry name" value="Restriction endonuclease-like"/>
    <property type="match status" value="1"/>
</dbReference>
<dbReference type="EMBL" id="JBJHZX010000015">
    <property type="protein sequence ID" value="MFL0196119.1"/>
    <property type="molecule type" value="Genomic_DNA"/>
</dbReference>
<dbReference type="Proteomes" id="UP001623660">
    <property type="component" value="Unassembled WGS sequence"/>
</dbReference>
<accession>A0ABW8SLR2</accession>
<dbReference type="Gene3D" id="1.10.10.10">
    <property type="entry name" value="Winged helix-like DNA-binding domain superfamily/Winged helix DNA-binding domain"/>
    <property type="match status" value="1"/>
</dbReference>
<dbReference type="Pfam" id="PF08722">
    <property type="entry name" value="Tn7_TnsA-like_N"/>
    <property type="match status" value="1"/>
</dbReference>
<evidence type="ECO:0000313" key="4">
    <source>
        <dbReference type="Proteomes" id="UP001623660"/>
    </source>
</evidence>
<dbReference type="InterPro" id="IPR014833">
    <property type="entry name" value="TnsA_N"/>
</dbReference>
<keyword evidence="3" id="KW-0378">Hydrolase</keyword>
<keyword evidence="4" id="KW-1185">Reference proteome</keyword>
<name>A0ABW8SLR2_9CLOT</name>
<evidence type="ECO:0000313" key="3">
    <source>
        <dbReference type="EMBL" id="MFL0196119.1"/>
    </source>
</evidence>
<gene>
    <name evidence="3" type="ORF">ACJDU8_11160</name>
</gene>
<dbReference type="InterPro" id="IPR014832">
    <property type="entry name" value="TnsA_C"/>
</dbReference>
<keyword evidence="3" id="KW-0255">Endonuclease</keyword>
<keyword evidence="3" id="KW-0540">Nuclease</keyword>